<organism evidence="10 11">
    <name type="scientific">Kitasatospora indigofera</name>
    <dbReference type="NCBI Taxonomy" id="67307"/>
    <lineage>
        <taxon>Bacteria</taxon>
        <taxon>Bacillati</taxon>
        <taxon>Actinomycetota</taxon>
        <taxon>Actinomycetes</taxon>
        <taxon>Kitasatosporales</taxon>
        <taxon>Streptomycetaceae</taxon>
        <taxon>Kitasatospora</taxon>
    </lineage>
</organism>
<evidence type="ECO:0000256" key="7">
    <source>
        <dbReference type="ARBA" id="ARBA00023012"/>
    </source>
</evidence>
<dbReference type="PANTHER" id="PTHR44936">
    <property type="entry name" value="SENSOR PROTEIN CREC"/>
    <property type="match status" value="1"/>
</dbReference>
<evidence type="ECO:0000256" key="5">
    <source>
        <dbReference type="ARBA" id="ARBA00022777"/>
    </source>
</evidence>
<feature type="region of interest" description="Disordered" evidence="8">
    <location>
        <begin position="253"/>
        <end position="273"/>
    </location>
</feature>
<dbReference type="Pfam" id="PF02518">
    <property type="entry name" value="HATPase_c"/>
    <property type="match status" value="1"/>
</dbReference>
<dbReference type="PROSITE" id="PS50109">
    <property type="entry name" value="HIS_KIN"/>
    <property type="match status" value="1"/>
</dbReference>
<dbReference type="PANTHER" id="PTHR44936:SF10">
    <property type="entry name" value="SENSOR PROTEIN RSTB"/>
    <property type="match status" value="1"/>
</dbReference>
<dbReference type="InterPro" id="IPR004358">
    <property type="entry name" value="Sig_transdc_His_kin-like_C"/>
</dbReference>
<evidence type="ECO:0000256" key="2">
    <source>
        <dbReference type="ARBA" id="ARBA00012438"/>
    </source>
</evidence>
<evidence type="ECO:0000256" key="8">
    <source>
        <dbReference type="SAM" id="MobiDB-lite"/>
    </source>
</evidence>
<dbReference type="GeneID" id="95354378"/>
<evidence type="ECO:0000256" key="1">
    <source>
        <dbReference type="ARBA" id="ARBA00000085"/>
    </source>
</evidence>
<feature type="domain" description="Histidine kinase" evidence="9">
    <location>
        <begin position="58"/>
        <end position="255"/>
    </location>
</feature>
<dbReference type="EMBL" id="BNBO01000021">
    <property type="protein sequence ID" value="GHH73972.1"/>
    <property type="molecule type" value="Genomic_DNA"/>
</dbReference>
<dbReference type="SMART" id="SM00387">
    <property type="entry name" value="HATPase_c"/>
    <property type="match status" value="1"/>
</dbReference>
<dbReference type="SUPFAM" id="SSF55874">
    <property type="entry name" value="ATPase domain of HSP90 chaperone/DNA topoisomerase II/histidine kinase"/>
    <property type="match status" value="1"/>
</dbReference>
<evidence type="ECO:0000256" key="3">
    <source>
        <dbReference type="ARBA" id="ARBA00022679"/>
    </source>
</evidence>
<evidence type="ECO:0000256" key="6">
    <source>
        <dbReference type="ARBA" id="ARBA00022840"/>
    </source>
</evidence>
<dbReference type="InterPro" id="IPR005467">
    <property type="entry name" value="His_kinase_dom"/>
</dbReference>
<dbReference type="InterPro" id="IPR050980">
    <property type="entry name" value="2C_sensor_his_kinase"/>
</dbReference>
<dbReference type="Proteomes" id="UP000617734">
    <property type="component" value="Unassembled WGS sequence"/>
</dbReference>
<evidence type="ECO:0000259" key="9">
    <source>
        <dbReference type="PROSITE" id="PS50109"/>
    </source>
</evidence>
<sequence>MTHHTPPDVTQSPAARRNRNAGAARPRARRGEADAALLSVGPALLDAPGGRYLTDAGVRRHERRNTLHTLYGLMELARHAERRPELIAATPGVPLVAVSEVLARVEDPLVRAQLVGKLLAAAERGVRLRLSPDASLPSCPVRAGEIVTVLGNLIDNATDAVLESGRADPWVEVGLGLAAGAVELRVADNGPGVAPHLRQSVFGLGFSTKRRADAPNRGLGLALVRAVAEERGGSVTVAGREGGGAVFTVRVPAAPPRSARTPVTSRGGERGAA</sequence>
<dbReference type="AlphaFoldDB" id="A0A919FWT3"/>
<evidence type="ECO:0000256" key="4">
    <source>
        <dbReference type="ARBA" id="ARBA00022741"/>
    </source>
</evidence>
<dbReference type="InterPro" id="IPR003594">
    <property type="entry name" value="HATPase_dom"/>
</dbReference>
<keyword evidence="6" id="KW-0067">ATP-binding</keyword>
<reference evidence="10" key="2">
    <citation type="submission" date="2020-09" db="EMBL/GenBank/DDBJ databases">
        <authorList>
            <person name="Sun Q."/>
            <person name="Ohkuma M."/>
        </authorList>
    </citation>
    <scope>NUCLEOTIDE SEQUENCE</scope>
    <source>
        <strain evidence="10">JCM 4646</strain>
    </source>
</reference>
<keyword evidence="5" id="KW-0418">Kinase</keyword>
<protein>
    <recommendedName>
        <fullName evidence="2">histidine kinase</fullName>
        <ecNumber evidence="2">2.7.13.3</ecNumber>
    </recommendedName>
</protein>
<gene>
    <name evidence="10" type="ORF">GCM10018781_39730</name>
</gene>
<reference evidence="10" key="1">
    <citation type="journal article" date="2014" name="Int. J. Syst. Evol. Microbiol.">
        <title>Complete genome sequence of Corynebacterium casei LMG S-19264T (=DSM 44701T), isolated from a smear-ripened cheese.</title>
        <authorList>
            <consortium name="US DOE Joint Genome Institute (JGI-PGF)"/>
            <person name="Walter F."/>
            <person name="Albersmeier A."/>
            <person name="Kalinowski J."/>
            <person name="Ruckert C."/>
        </authorList>
    </citation>
    <scope>NUCLEOTIDE SEQUENCE</scope>
    <source>
        <strain evidence="10">JCM 4646</strain>
    </source>
</reference>
<dbReference type="GO" id="GO:0004673">
    <property type="term" value="F:protein histidine kinase activity"/>
    <property type="evidence" value="ECO:0007669"/>
    <property type="project" value="UniProtKB-EC"/>
</dbReference>
<dbReference type="Gene3D" id="3.30.565.10">
    <property type="entry name" value="Histidine kinase-like ATPase, C-terminal domain"/>
    <property type="match status" value="1"/>
</dbReference>
<dbReference type="EC" id="2.7.13.3" evidence="2"/>
<name>A0A919FWT3_9ACTN</name>
<evidence type="ECO:0000313" key="11">
    <source>
        <dbReference type="Proteomes" id="UP000617734"/>
    </source>
</evidence>
<keyword evidence="4" id="KW-0547">Nucleotide-binding</keyword>
<comment type="caution">
    <text evidence="10">The sequence shown here is derived from an EMBL/GenBank/DDBJ whole genome shotgun (WGS) entry which is preliminary data.</text>
</comment>
<dbReference type="PRINTS" id="PR00344">
    <property type="entry name" value="BCTRLSENSOR"/>
</dbReference>
<accession>A0A919FWT3</accession>
<dbReference type="RefSeq" id="WP_190212211.1">
    <property type="nucleotide sequence ID" value="NZ_BNBO01000021.1"/>
</dbReference>
<keyword evidence="11" id="KW-1185">Reference proteome</keyword>
<comment type="catalytic activity">
    <reaction evidence="1">
        <text>ATP + protein L-histidine = ADP + protein N-phospho-L-histidine.</text>
        <dbReference type="EC" id="2.7.13.3"/>
    </reaction>
</comment>
<evidence type="ECO:0000313" key="10">
    <source>
        <dbReference type="EMBL" id="GHH73972.1"/>
    </source>
</evidence>
<keyword evidence="3" id="KW-0808">Transferase</keyword>
<keyword evidence="7" id="KW-0902">Two-component regulatory system</keyword>
<dbReference type="GO" id="GO:0000160">
    <property type="term" value="P:phosphorelay signal transduction system"/>
    <property type="evidence" value="ECO:0007669"/>
    <property type="project" value="UniProtKB-KW"/>
</dbReference>
<feature type="region of interest" description="Disordered" evidence="8">
    <location>
        <begin position="1"/>
        <end position="32"/>
    </location>
</feature>
<dbReference type="GO" id="GO:0005524">
    <property type="term" value="F:ATP binding"/>
    <property type="evidence" value="ECO:0007669"/>
    <property type="project" value="UniProtKB-KW"/>
</dbReference>
<proteinExistence type="predicted"/>
<dbReference type="InterPro" id="IPR036890">
    <property type="entry name" value="HATPase_C_sf"/>
</dbReference>